<dbReference type="InterPro" id="IPR007855">
    <property type="entry name" value="RDRP"/>
</dbReference>
<organism evidence="4 5">
    <name type="scientific">Psilocybe cyanescens</name>
    <dbReference type="NCBI Taxonomy" id="93625"/>
    <lineage>
        <taxon>Eukaryota</taxon>
        <taxon>Fungi</taxon>
        <taxon>Dikarya</taxon>
        <taxon>Basidiomycota</taxon>
        <taxon>Agaricomycotina</taxon>
        <taxon>Agaricomycetes</taxon>
        <taxon>Agaricomycetidae</taxon>
        <taxon>Agaricales</taxon>
        <taxon>Agaricineae</taxon>
        <taxon>Strophariaceae</taxon>
        <taxon>Psilocybe</taxon>
    </lineage>
</organism>
<dbReference type="InParanoid" id="A0A409WLR7"/>
<sequence>MATTPSRPKPKDCQRAPASRLYHSSNSSSPTTFTTPQSHNNPDEASLSSRVPEVRTPSKSPSKPAGTPGSRRSAIESAFKKKLTIGGASLRLNKYNSNSRTKTQAEAPTDVESVSAPVRPSYLHGRSFTDSSYSSFNSIISPISATSSFSSVASSSQDFETTRPTSTPSCVEDVFDIPHSEHVTTRRIPKAQPQKEPSPFLPIVAEQQINDATVARFAQSPICADVDQCIIAHCDTTQKILDENMIAWGTQFEFARGVSTGAWSWEDVRANVRRFQGKSADAAYRVQSEMRGQSNLSNEGVDLSLWRELDREQDAIMENQSRGLGLDGEWRGVKNWYGGQIQQLGRLTGEGGNYKIILEPMEKRRSHRFARRYGSRRFLQLRIPEQTLQNENAQVKRYFTRRFVLCGRLFAPFHSKEGSLYLVETNQNHGRSTEKWCGDQYRMSFQAFINWHNPLVEFKNYNQTISKYATRFAIGLSNSVPALEFETKHIIFIDDITAEGWPKGKPNPPADKLMTDGCGFMNHAALHAIVKYLGYDNIPAGVQGRIAGAKGFWILHPEDTSAAPKIWIRNSQSKIKYSSYDRCHRIFDLLAPSRPSPSIALSAQSIVNLFSNGIPSEYLKRLMEEGLEEEVAPLMDWDKPHAMVFLWDAINKCGNVTGSRTQRLSVALNRVLGLKGRDWGRDNEGIDSDATDSQIGEESSTTYTGRNKYSGAPIGLHESAAELVQSGFHPAETQLLFEKIRYIVQTVIKSSVEKYRIPISESLGAYIIPDPVGVLKEGEVFYRFSKPRKDPTTGMLVHALEGPVLLGRYPIMLGSDMKKVIACYHRELDKWPDVLIISTEGSRSLANELAGGGMFSTLYNRLRFIDPIYHEIIAIWDLEIVAAFKNTSLVKEPEGFISANFESKSTVESVQGFCYNNPPSRETNEAFLRHLLANLTDSQVGLYSMMHDNAVVTYGYHDPQTIRLAYIFSTLLDASKTGHRLRQDIKQKDLRKYSNSSPEIAASASLVPSRDILGLLEAAAIKKGDELFERYQTKKPAKDNNQDKDLRRPYDDAVNYAIRAQYSVHKFKGFTDEFSIIREHVSAAKRLFDSACAQSASKRDKQSPIKGGKMFKKAKSEDAMLACAKAYAQPIDDIILLAPNLKQIKASYAYCESPNFAFTVAFQELCGIKAMASLGGHAPSLRIFDDAKSMSASFLKALRVLDEDDVYS</sequence>
<feature type="compositionally biased region" description="Low complexity" evidence="2">
    <location>
        <begin position="24"/>
        <end position="38"/>
    </location>
</feature>
<dbReference type="GO" id="GO:0003723">
    <property type="term" value="F:RNA binding"/>
    <property type="evidence" value="ECO:0007669"/>
    <property type="project" value="UniProtKB-KW"/>
</dbReference>
<feature type="domain" description="RDRP core" evidence="3">
    <location>
        <begin position="355"/>
        <end position="1016"/>
    </location>
</feature>
<dbReference type="OrthoDB" id="10055769at2759"/>
<name>A0A409WLR7_PSICY</name>
<feature type="region of interest" description="Disordered" evidence="2">
    <location>
        <begin position="682"/>
        <end position="706"/>
    </location>
</feature>
<evidence type="ECO:0000313" key="5">
    <source>
        <dbReference type="Proteomes" id="UP000283269"/>
    </source>
</evidence>
<dbReference type="GO" id="GO:0003968">
    <property type="term" value="F:RNA-directed RNA polymerase activity"/>
    <property type="evidence" value="ECO:0007669"/>
    <property type="project" value="UniProtKB-KW"/>
</dbReference>
<dbReference type="EC" id="2.7.7.48" evidence="1"/>
<accession>A0A409WLR7</accession>
<keyword evidence="1" id="KW-0694">RNA-binding</keyword>
<gene>
    <name evidence="4" type="ORF">CVT25_002699</name>
</gene>
<comment type="similarity">
    <text evidence="1">Belongs to the RdRP family.</text>
</comment>
<evidence type="ECO:0000256" key="1">
    <source>
        <dbReference type="RuleBase" id="RU363098"/>
    </source>
</evidence>
<dbReference type="Proteomes" id="UP000283269">
    <property type="component" value="Unassembled WGS sequence"/>
</dbReference>
<comment type="caution">
    <text evidence="4">The sequence shown here is derived from an EMBL/GenBank/DDBJ whole genome shotgun (WGS) entry which is preliminary data.</text>
</comment>
<keyword evidence="5" id="KW-1185">Reference proteome</keyword>
<comment type="catalytic activity">
    <reaction evidence="1">
        <text>RNA(n) + a ribonucleoside 5'-triphosphate = RNA(n+1) + diphosphate</text>
        <dbReference type="Rhea" id="RHEA:21248"/>
        <dbReference type="Rhea" id="RHEA-COMP:14527"/>
        <dbReference type="Rhea" id="RHEA-COMP:17342"/>
        <dbReference type="ChEBI" id="CHEBI:33019"/>
        <dbReference type="ChEBI" id="CHEBI:61557"/>
        <dbReference type="ChEBI" id="CHEBI:140395"/>
        <dbReference type="EC" id="2.7.7.48"/>
    </reaction>
</comment>
<feature type="compositionally biased region" description="Polar residues" evidence="2">
    <location>
        <begin position="94"/>
        <end position="106"/>
    </location>
</feature>
<dbReference type="EMBL" id="NHYD01003376">
    <property type="protein sequence ID" value="PPQ79429.1"/>
    <property type="molecule type" value="Genomic_DNA"/>
</dbReference>
<proteinExistence type="inferred from homology"/>
<evidence type="ECO:0000256" key="2">
    <source>
        <dbReference type="SAM" id="MobiDB-lite"/>
    </source>
</evidence>
<keyword evidence="1" id="KW-0808">Transferase</keyword>
<dbReference type="AlphaFoldDB" id="A0A409WLR7"/>
<dbReference type="PANTHER" id="PTHR23079:SF14">
    <property type="entry name" value="RNA-DEPENDENT RNA POLYMERASE"/>
    <property type="match status" value="1"/>
</dbReference>
<keyword evidence="1" id="KW-0548">Nucleotidyltransferase</keyword>
<dbReference type="GO" id="GO:0030422">
    <property type="term" value="P:siRNA processing"/>
    <property type="evidence" value="ECO:0007669"/>
    <property type="project" value="TreeGrafter"/>
</dbReference>
<feature type="region of interest" description="Disordered" evidence="2">
    <location>
        <begin position="1"/>
        <end position="78"/>
    </location>
</feature>
<dbReference type="Pfam" id="PF05183">
    <property type="entry name" value="RdRP"/>
    <property type="match status" value="1"/>
</dbReference>
<protein>
    <recommendedName>
        <fullName evidence="1">RNA-dependent RNA polymerase</fullName>
        <ecNumber evidence="1">2.7.7.48</ecNumber>
    </recommendedName>
</protein>
<dbReference type="PANTHER" id="PTHR23079">
    <property type="entry name" value="RNA-DEPENDENT RNA POLYMERASE"/>
    <property type="match status" value="1"/>
</dbReference>
<dbReference type="InterPro" id="IPR057596">
    <property type="entry name" value="RDRP_core"/>
</dbReference>
<feature type="compositionally biased region" description="Polar residues" evidence="2">
    <location>
        <begin position="691"/>
        <end position="706"/>
    </location>
</feature>
<dbReference type="GO" id="GO:0031380">
    <property type="term" value="C:nuclear RNA-directed RNA polymerase complex"/>
    <property type="evidence" value="ECO:0007669"/>
    <property type="project" value="TreeGrafter"/>
</dbReference>
<evidence type="ECO:0000313" key="4">
    <source>
        <dbReference type="EMBL" id="PPQ79429.1"/>
    </source>
</evidence>
<feature type="region of interest" description="Disordered" evidence="2">
    <location>
        <begin position="94"/>
        <end position="113"/>
    </location>
</feature>
<evidence type="ECO:0000259" key="3">
    <source>
        <dbReference type="Pfam" id="PF05183"/>
    </source>
</evidence>
<reference evidence="4 5" key="1">
    <citation type="journal article" date="2018" name="Evol. Lett.">
        <title>Horizontal gene cluster transfer increased hallucinogenic mushroom diversity.</title>
        <authorList>
            <person name="Reynolds H.T."/>
            <person name="Vijayakumar V."/>
            <person name="Gluck-Thaler E."/>
            <person name="Korotkin H.B."/>
            <person name="Matheny P.B."/>
            <person name="Slot J.C."/>
        </authorList>
    </citation>
    <scope>NUCLEOTIDE SEQUENCE [LARGE SCALE GENOMIC DNA]</scope>
    <source>
        <strain evidence="4 5">2631</strain>
    </source>
</reference>
<keyword evidence="1" id="KW-0696">RNA-directed RNA polymerase</keyword>
<dbReference type="STRING" id="93625.A0A409WLR7"/>